<dbReference type="GO" id="GO:0009252">
    <property type="term" value="P:peptidoglycan biosynthetic process"/>
    <property type="evidence" value="ECO:0007669"/>
    <property type="project" value="UniProtKB-UniRule"/>
</dbReference>
<name>A0A0F3GM14_9BACT</name>
<dbReference type="EMBL" id="LACI01002118">
    <property type="protein sequence ID" value="KJU82926.1"/>
    <property type="molecule type" value="Genomic_DNA"/>
</dbReference>
<dbReference type="Pfam" id="PF03023">
    <property type="entry name" value="MurJ"/>
    <property type="match status" value="1"/>
</dbReference>
<feature type="transmembrane region" description="Helical" evidence="10">
    <location>
        <begin position="7"/>
        <end position="25"/>
    </location>
</feature>
<dbReference type="AlphaFoldDB" id="A0A0F3GM14"/>
<dbReference type="Proteomes" id="UP000033423">
    <property type="component" value="Unassembled WGS sequence"/>
</dbReference>
<reference evidence="12 13" key="1">
    <citation type="submission" date="2015-02" db="EMBL/GenBank/DDBJ databases">
        <title>Single-cell genomics of uncultivated deep-branching MTB reveals a conserved set of magnetosome genes.</title>
        <authorList>
            <person name="Kolinko S."/>
            <person name="Richter M."/>
            <person name="Glockner F.O."/>
            <person name="Brachmann A."/>
            <person name="Schuler D."/>
        </authorList>
    </citation>
    <scope>NUCLEOTIDE SEQUENCE [LARGE SCALE GENOMIC DNA]</scope>
    <source>
        <strain evidence="12">TM-1</strain>
    </source>
</reference>
<evidence type="ECO:0000256" key="9">
    <source>
        <dbReference type="ARBA" id="ARBA00061532"/>
    </source>
</evidence>
<keyword evidence="6 10" id="KW-1133">Transmembrane helix</keyword>
<keyword evidence="10 11" id="KW-0813">Transport</keyword>
<evidence type="ECO:0000256" key="6">
    <source>
        <dbReference type="ARBA" id="ARBA00022989"/>
    </source>
</evidence>
<dbReference type="InterPro" id="IPR004268">
    <property type="entry name" value="MurJ"/>
</dbReference>
<feature type="transmembrane region" description="Helical" evidence="10">
    <location>
        <begin position="479"/>
        <end position="503"/>
    </location>
</feature>
<keyword evidence="3 10" id="KW-0812">Transmembrane</keyword>
<feature type="transmembrane region" description="Helical" evidence="10">
    <location>
        <begin position="233"/>
        <end position="256"/>
    </location>
</feature>
<dbReference type="NCBIfam" id="TIGR01695">
    <property type="entry name" value="murJ_mviN"/>
    <property type="match status" value="1"/>
</dbReference>
<gene>
    <name evidence="10" type="primary">murJ</name>
    <name evidence="12" type="ORF">MBAV_004884</name>
</gene>
<feature type="transmembrane region" description="Helical" evidence="10">
    <location>
        <begin position="92"/>
        <end position="117"/>
    </location>
</feature>
<comment type="similarity">
    <text evidence="9 10 11">Belongs to the MurJ/MviN family.</text>
</comment>
<evidence type="ECO:0000256" key="5">
    <source>
        <dbReference type="ARBA" id="ARBA00022984"/>
    </source>
</evidence>
<dbReference type="PATRIC" id="fig|29290.4.peg.6476"/>
<feature type="transmembrane region" description="Helical" evidence="10">
    <location>
        <begin position="445"/>
        <end position="467"/>
    </location>
</feature>
<evidence type="ECO:0000256" key="8">
    <source>
        <dbReference type="ARBA" id="ARBA00060041"/>
    </source>
</evidence>
<dbReference type="HAMAP" id="MF_02078">
    <property type="entry name" value="MurJ_MviN"/>
    <property type="match status" value="1"/>
</dbReference>
<evidence type="ECO:0000313" key="13">
    <source>
        <dbReference type="Proteomes" id="UP000033423"/>
    </source>
</evidence>
<keyword evidence="2 10" id="KW-1003">Cell membrane</keyword>
<evidence type="ECO:0000256" key="1">
    <source>
        <dbReference type="ARBA" id="ARBA00004651"/>
    </source>
</evidence>
<feature type="transmembrane region" description="Helical" evidence="10">
    <location>
        <begin position="189"/>
        <end position="213"/>
    </location>
</feature>
<sequence>MSDNRKIAISAFVMSVATFISRVLGFIRDMIVARFFGASGVSDSFFVAFRVPNLLRELFAEGSMSSGFIPVLTQYRTNKGEAEAVDLVRVTFTFIVIAIGLTCVMGIVFAGPIVRLIAPGFVGDPAKFAGTVTLTRIMFPFLLFVSLSALTMGALNTKKKFFVPAMASAFFNVAIIATIIAFYDYFREPVMAVAIGVTVGGLAQFIWQLPIFFKNDYSLRPSFNFSHPGLKRIGALVFPAAAGTAVAQFNIFMSTILASYLPTGSITYLYYAMRLIQFPVGIFGVAMGMAVLPALSEQASRGDFETLTRDFAFSLKLLFAITVPSMVGLIVLAQPIVTVLLQRGQFDHAAVRATASALVCYSMGIWAMVGVRVVASTFYAMQNTRTPVKTAMISVLANVFLSIILMQYLSHAGLALANALASALNFSLLFYLLRGRLLTLDAGDIGVAFMKTLTASLAMGLAGWYMVSLRHWDSSGGGLGKAVFLACTIALCVVAYTLVAWVLRSEEIRYIFQVIMARRRGRKTLKHQEAADE</sequence>
<feature type="transmembrane region" description="Helical" evidence="10">
    <location>
        <begin position="137"/>
        <end position="155"/>
    </location>
</feature>
<evidence type="ECO:0000256" key="4">
    <source>
        <dbReference type="ARBA" id="ARBA00022960"/>
    </source>
</evidence>
<dbReference type="InterPro" id="IPR051050">
    <property type="entry name" value="Lipid_II_flippase_MurJ/MviN"/>
</dbReference>
<feature type="transmembrane region" description="Helical" evidence="10">
    <location>
        <begin position="391"/>
        <end position="409"/>
    </location>
</feature>
<evidence type="ECO:0000256" key="10">
    <source>
        <dbReference type="HAMAP-Rule" id="MF_02078"/>
    </source>
</evidence>
<comment type="pathway">
    <text evidence="10">Cell wall biogenesis; peptidoglycan biosynthesis.</text>
</comment>
<dbReference type="UniPathway" id="UPA00219"/>
<keyword evidence="4 10" id="KW-0133">Cell shape</keyword>
<evidence type="ECO:0000256" key="3">
    <source>
        <dbReference type="ARBA" id="ARBA00022692"/>
    </source>
</evidence>
<comment type="caution">
    <text evidence="12">The sequence shown here is derived from an EMBL/GenBank/DDBJ whole genome shotgun (WGS) entry which is preliminary data.</text>
</comment>
<dbReference type="GO" id="GO:0034204">
    <property type="term" value="P:lipid translocation"/>
    <property type="evidence" value="ECO:0007669"/>
    <property type="project" value="TreeGrafter"/>
</dbReference>
<keyword evidence="10 11" id="KW-0961">Cell wall biogenesis/degradation</keyword>
<feature type="transmembrane region" description="Helical" evidence="10">
    <location>
        <begin position="31"/>
        <end position="49"/>
    </location>
</feature>
<feature type="transmembrane region" description="Helical" evidence="10">
    <location>
        <begin position="162"/>
        <end position="183"/>
    </location>
</feature>
<keyword evidence="13" id="KW-1185">Reference proteome</keyword>
<evidence type="ECO:0000256" key="11">
    <source>
        <dbReference type="PIRNR" id="PIRNR002869"/>
    </source>
</evidence>
<dbReference type="GO" id="GO:0008360">
    <property type="term" value="P:regulation of cell shape"/>
    <property type="evidence" value="ECO:0007669"/>
    <property type="project" value="UniProtKB-UniRule"/>
</dbReference>
<dbReference type="GO" id="GO:0015648">
    <property type="term" value="F:lipid-linked peptidoglycan transporter activity"/>
    <property type="evidence" value="ECO:0007669"/>
    <property type="project" value="UniProtKB-UniRule"/>
</dbReference>
<accession>A0A0F3GM14</accession>
<feature type="transmembrane region" description="Helical" evidence="10">
    <location>
        <begin position="276"/>
        <end position="296"/>
    </location>
</feature>
<comment type="subcellular location">
    <subcellularLocation>
        <location evidence="1 10">Cell membrane</location>
        <topology evidence="1 10">Multi-pass membrane protein</topology>
    </subcellularLocation>
</comment>
<dbReference type="PRINTS" id="PR01806">
    <property type="entry name" value="VIRFACTRMVIN"/>
</dbReference>
<keyword evidence="7 10" id="KW-0472">Membrane</keyword>
<organism evidence="12 13">
    <name type="scientific">Candidatus Magnetobacterium bavaricum</name>
    <dbReference type="NCBI Taxonomy" id="29290"/>
    <lineage>
        <taxon>Bacteria</taxon>
        <taxon>Pseudomonadati</taxon>
        <taxon>Nitrospirota</taxon>
        <taxon>Thermodesulfovibrionia</taxon>
        <taxon>Thermodesulfovibrionales</taxon>
        <taxon>Candidatus Magnetobacteriaceae</taxon>
        <taxon>Candidatus Magnetobacterium</taxon>
    </lineage>
</organism>
<dbReference type="PIRSF" id="PIRSF002869">
    <property type="entry name" value="MviN"/>
    <property type="match status" value="1"/>
</dbReference>
<evidence type="ECO:0000256" key="2">
    <source>
        <dbReference type="ARBA" id="ARBA00022475"/>
    </source>
</evidence>
<evidence type="ECO:0000313" key="12">
    <source>
        <dbReference type="EMBL" id="KJU82926.1"/>
    </source>
</evidence>
<dbReference type="GO" id="GO:0005886">
    <property type="term" value="C:plasma membrane"/>
    <property type="evidence" value="ECO:0007669"/>
    <property type="project" value="UniProtKB-SubCell"/>
</dbReference>
<dbReference type="PANTHER" id="PTHR47019:SF1">
    <property type="entry name" value="LIPID II FLIPPASE MURJ"/>
    <property type="match status" value="1"/>
</dbReference>
<protein>
    <recommendedName>
        <fullName evidence="10">Probable lipid II flippase MurJ</fullName>
    </recommendedName>
</protein>
<keyword evidence="5 10" id="KW-0573">Peptidoglycan synthesis</keyword>
<dbReference type="GO" id="GO:0071555">
    <property type="term" value="P:cell wall organization"/>
    <property type="evidence" value="ECO:0007669"/>
    <property type="project" value="UniProtKB-UniRule"/>
</dbReference>
<dbReference type="PANTHER" id="PTHR47019">
    <property type="entry name" value="LIPID II FLIPPASE MURJ"/>
    <property type="match status" value="1"/>
</dbReference>
<feature type="transmembrane region" description="Helical" evidence="10">
    <location>
        <begin position="353"/>
        <end position="379"/>
    </location>
</feature>
<evidence type="ECO:0000256" key="7">
    <source>
        <dbReference type="ARBA" id="ARBA00023136"/>
    </source>
</evidence>
<comment type="function">
    <text evidence="8 10 11">Involved in peptidoglycan biosynthesis. Transports lipid-linked peptidoglycan precursors from the inner to the outer leaflet of the cytoplasmic membrane.</text>
</comment>
<feature type="transmembrane region" description="Helical" evidence="10">
    <location>
        <begin position="415"/>
        <end position="433"/>
    </location>
</feature>
<proteinExistence type="inferred from homology"/>
<feature type="transmembrane region" description="Helical" evidence="10">
    <location>
        <begin position="317"/>
        <end position="341"/>
    </location>
</feature>
<dbReference type="CDD" id="cd13123">
    <property type="entry name" value="MATE_MurJ_like"/>
    <property type="match status" value="1"/>
</dbReference>